<dbReference type="AlphaFoldDB" id="A0A0F9NFZ0"/>
<proteinExistence type="predicted"/>
<protein>
    <submittedName>
        <fullName evidence="1">Uncharacterized protein</fullName>
    </submittedName>
</protein>
<accession>A0A0F9NFZ0</accession>
<dbReference type="EMBL" id="LAZR01003423">
    <property type="protein sequence ID" value="KKN18475.1"/>
    <property type="molecule type" value="Genomic_DNA"/>
</dbReference>
<gene>
    <name evidence="1" type="ORF">LCGC14_0955330</name>
</gene>
<comment type="caution">
    <text evidence="1">The sequence shown here is derived from an EMBL/GenBank/DDBJ whole genome shotgun (WGS) entry which is preliminary data.</text>
</comment>
<sequence length="69" mass="7758">MSDAPDTLGESLRQMRKASLRRADRVLVEVLARCCDECGEEIADPEIAIECDECGADFYYKDPREGDDD</sequence>
<organism evidence="1">
    <name type="scientific">marine sediment metagenome</name>
    <dbReference type="NCBI Taxonomy" id="412755"/>
    <lineage>
        <taxon>unclassified sequences</taxon>
        <taxon>metagenomes</taxon>
        <taxon>ecological metagenomes</taxon>
    </lineage>
</organism>
<reference evidence="1" key="1">
    <citation type="journal article" date="2015" name="Nature">
        <title>Complex archaea that bridge the gap between prokaryotes and eukaryotes.</title>
        <authorList>
            <person name="Spang A."/>
            <person name="Saw J.H."/>
            <person name="Jorgensen S.L."/>
            <person name="Zaremba-Niedzwiedzka K."/>
            <person name="Martijn J."/>
            <person name="Lind A.E."/>
            <person name="van Eijk R."/>
            <person name="Schleper C."/>
            <person name="Guy L."/>
            <person name="Ettema T.J."/>
        </authorList>
    </citation>
    <scope>NUCLEOTIDE SEQUENCE</scope>
</reference>
<name>A0A0F9NFZ0_9ZZZZ</name>
<evidence type="ECO:0000313" key="1">
    <source>
        <dbReference type="EMBL" id="KKN18475.1"/>
    </source>
</evidence>